<evidence type="ECO:0000313" key="1">
    <source>
        <dbReference type="EMBL" id="MCD9646895.1"/>
    </source>
</evidence>
<accession>A0ABS8VHV5</accession>
<sequence length="57" mass="6462">MPHYGLCPARPSLVCHLKAQMVIWHRCSEVRSGSLQTSLWGTKVLSILCRYFGSSRL</sequence>
<feature type="non-terminal residue" evidence="1">
    <location>
        <position position="57"/>
    </location>
</feature>
<keyword evidence="2" id="KW-1185">Reference proteome</keyword>
<name>A0ABS8VHV5_DATST</name>
<proteinExistence type="predicted"/>
<dbReference type="Proteomes" id="UP000823775">
    <property type="component" value="Unassembled WGS sequence"/>
</dbReference>
<dbReference type="EMBL" id="JACEIK010004949">
    <property type="protein sequence ID" value="MCD9646895.1"/>
    <property type="molecule type" value="Genomic_DNA"/>
</dbReference>
<protein>
    <submittedName>
        <fullName evidence="1">Uncharacterized protein</fullName>
    </submittedName>
</protein>
<evidence type="ECO:0000313" key="2">
    <source>
        <dbReference type="Proteomes" id="UP000823775"/>
    </source>
</evidence>
<comment type="caution">
    <text evidence="1">The sequence shown here is derived from an EMBL/GenBank/DDBJ whole genome shotgun (WGS) entry which is preliminary data.</text>
</comment>
<gene>
    <name evidence="1" type="ORF">HAX54_037136</name>
</gene>
<organism evidence="1 2">
    <name type="scientific">Datura stramonium</name>
    <name type="common">Jimsonweed</name>
    <name type="synonym">Common thornapple</name>
    <dbReference type="NCBI Taxonomy" id="4076"/>
    <lineage>
        <taxon>Eukaryota</taxon>
        <taxon>Viridiplantae</taxon>
        <taxon>Streptophyta</taxon>
        <taxon>Embryophyta</taxon>
        <taxon>Tracheophyta</taxon>
        <taxon>Spermatophyta</taxon>
        <taxon>Magnoliopsida</taxon>
        <taxon>eudicotyledons</taxon>
        <taxon>Gunneridae</taxon>
        <taxon>Pentapetalae</taxon>
        <taxon>asterids</taxon>
        <taxon>lamiids</taxon>
        <taxon>Solanales</taxon>
        <taxon>Solanaceae</taxon>
        <taxon>Solanoideae</taxon>
        <taxon>Datureae</taxon>
        <taxon>Datura</taxon>
    </lineage>
</organism>
<reference evidence="1 2" key="1">
    <citation type="journal article" date="2021" name="BMC Genomics">
        <title>Datura genome reveals duplications of psychoactive alkaloid biosynthetic genes and high mutation rate following tissue culture.</title>
        <authorList>
            <person name="Rajewski A."/>
            <person name="Carter-House D."/>
            <person name="Stajich J."/>
            <person name="Litt A."/>
        </authorList>
    </citation>
    <scope>NUCLEOTIDE SEQUENCE [LARGE SCALE GENOMIC DNA]</scope>
    <source>
        <strain evidence="1">AR-01</strain>
    </source>
</reference>